<evidence type="ECO:0000313" key="3">
    <source>
        <dbReference type="Proteomes" id="UP000800038"/>
    </source>
</evidence>
<evidence type="ECO:0000313" key="2">
    <source>
        <dbReference type="EMBL" id="KAF1937948.1"/>
    </source>
</evidence>
<name>A0A6A5SEG6_9PLEO</name>
<feature type="region of interest" description="Disordered" evidence="1">
    <location>
        <begin position="733"/>
        <end position="787"/>
    </location>
</feature>
<feature type="compositionally biased region" description="Basic and acidic residues" evidence="1">
    <location>
        <begin position="740"/>
        <end position="750"/>
    </location>
</feature>
<protein>
    <submittedName>
        <fullName evidence="2">Uncharacterized protein</fullName>
    </submittedName>
</protein>
<dbReference type="Proteomes" id="UP000800038">
    <property type="component" value="Unassembled WGS sequence"/>
</dbReference>
<dbReference type="AlphaFoldDB" id="A0A6A5SEG6"/>
<organism evidence="2 3">
    <name type="scientific">Clathrospora elynae</name>
    <dbReference type="NCBI Taxonomy" id="706981"/>
    <lineage>
        <taxon>Eukaryota</taxon>
        <taxon>Fungi</taxon>
        <taxon>Dikarya</taxon>
        <taxon>Ascomycota</taxon>
        <taxon>Pezizomycotina</taxon>
        <taxon>Dothideomycetes</taxon>
        <taxon>Pleosporomycetidae</taxon>
        <taxon>Pleosporales</taxon>
        <taxon>Diademaceae</taxon>
        <taxon>Clathrospora</taxon>
    </lineage>
</organism>
<accession>A0A6A5SEG6</accession>
<keyword evidence="3" id="KW-1185">Reference proteome</keyword>
<reference evidence="2" key="1">
    <citation type="journal article" date="2020" name="Stud. Mycol.">
        <title>101 Dothideomycetes genomes: a test case for predicting lifestyles and emergence of pathogens.</title>
        <authorList>
            <person name="Haridas S."/>
            <person name="Albert R."/>
            <person name="Binder M."/>
            <person name="Bloem J."/>
            <person name="Labutti K."/>
            <person name="Salamov A."/>
            <person name="Andreopoulos B."/>
            <person name="Baker S."/>
            <person name="Barry K."/>
            <person name="Bills G."/>
            <person name="Bluhm B."/>
            <person name="Cannon C."/>
            <person name="Castanera R."/>
            <person name="Culley D."/>
            <person name="Daum C."/>
            <person name="Ezra D."/>
            <person name="Gonzalez J."/>
            <person name="Henrissat B."/>
            <person name="Kuo A."/>
            <person name="Liang C."/>
            <person name="Lipzen A."/>
            <person name="Lutzoni F."/>
            <person name="Magnuson J."/>
            <person name="Mondo S."/>
            <person name="Nolan M."/>
            <person name="Ohm R."/>
            <person name="Pangilinan J."/>
            <person name="Park H.-J."/>
            <person name="Ramirez L."/>
            <person name="Alfaro M."/>
            <person name="Sun H."/>
            <person name="Tritt A."/>
            <person name="Yoshinaga Y."/>
            <person name="Zwiers L.-H."/>
            <person name="Turgeon B."/>
            <person name="Goodwin S."/>
            <person name="Spatafora J."/>
            <person name="Crous P."/>
            <person name="Grigoriev I."/>
        </authorList>
    </citation>
    <scope>NUCLEOTIDE SEQUENCE</scope>
    <source>
        <strain evidence="2">CBS 161.51</strain>
    </source>
</reference>
<proteinExistence type="predicted"/>
<dbReference type="EMBL" id="ML976120">
    <property type="protein sequence ID" value="KAF1937948.1"/>
    <property type="molecule type" value="Genomic_DNA"/>
</dbReference>
<sequence length="787" mass="87283">MHKISRASLAALVCPSAPFLAPRLLRVPAAVPSLQCASYASESNGKGLIRKFGGERKGKGLVRKLGGERKGKQFSKTLREPSDETARLLKQFHQACEIRNVQHVMDLYPTLLAAGALNSYDTRRITQALHVRIRNEYVESKRAALFPFVQHIAADLRSGALEPHHFAFVHLFGIYKDCKRFDDGHDFWQWLVQQDERYVSQAAYGAAIELMAYGGIMSLPDLENLYVDGLKRFPGTFAEYHLSPDAIVPDRTQPTVVAGIPTILLQGILTARILARDWKKAYLALDTALRLYPTQTPPRYFELFMTERPISEAYTAFMVACRAGVSLRPTHVTALMSKMRAAISASPSMADRMLLVHAIANALYAYLETGAQLESIHVGSFIHTFEQLLPEPIAGEDYMGDAAAMRTIIVAAAHDILSALIQAGMSPQTHPFEALISVSGKLRVPALLSTTLQDVTTAGIELGPIGTRSAITSAGLLANKDLIEQYWSRLVSAAETEGAQIPFLDWITFTKACRRADHADYFRVQLSKLQHAITSSIESHVLQQIDMAETVPASQESFEYMSIEELTSNMETLKAQMKNIEAVVMSGQPLDLRATPFYMHIDPDHPSLGSTDDLRKVYDKLTTDLHQPPPAPPAEGSPIPVALSPTGIPLDELRFQNWVTVIEMMDDAESYESDFNLALNAAIKAGLPLKGAPEVLRLRKDETKTSAAQLPERIRELRTPDIFRKIGLQALSTRKPTRSVTDRQPKREESLGTPRLTYYVGLESDHGAPHATKKRPLVRKINFSDEK</sequence>
<gene>
    <name evidence="2" type="ORF">EJ02DRAFT_411358</name>
</gene>
<evidence type="ECO:0000256" key="1">
    <source>
        <dbReference type="SAM" id="MobiDB-lite"/>
    </source>
</evidence>
<dbReference type="OrthoDB" id="185373at2759"/>